<dbReference type="Proteomes" id="UP001341840">
    <property type="component" value="Unassembled WGS sequence"/>
</dbReference>
<proteinExistence type="predicted"/>
<keyword evidence="2" id="KW-1185">Reference proteome</keyword>
<accession>A0ABU6ZKN9</accession>
<evidence type="ECO:0000313" key="2">
    <source>
        <dbReference type="Proteomes" id="UP001341840"/>
    </source>
</evidence>
<evidence type="ECO:0000313" key="1">
    <source>
        <dbReference type="EMBL" id="MED6222498.1"/>
    </source>
</evidence>
<protein>
    <submittedName>
        <fullName evidence="1">Uncharacterized protein</fullName>
    </submittedName>
</protein>
<reference evidence="1 2" key="1">
    <citation type="journal article" date="2023" name="Plants (Basel)">
        <title>Bridging the Gap: Combining Genomics and Transcriptomics Approaches to Understand Stylosanthes scabra, an Orphan Legume from the Brazilian Caatinga.</title>
        <authorList>
            <person name="Ferreira-Neto J.R.C."/>
            <person name="da Silva M.D."/>
            <person name="Binneck E."/>
            <person name="de Melo N.F."/>
            <person name="da Silva R.H."/>
            <person name="de Melo A.L.T.M."/>
            <person name="Pandolfi V."/>
            <person name="Bustamante F.O."/>
            <person name="Brasileiro-Vidal A.C."/>
            <person name="Benko-Iseppon A.M."/>
        </authorList>
    </citation>
    <scope>NUCLEOTIDE SEQUENCE [LARGE SCALE GENOMIC DNA]</scope>
    <source>
        <tissue evidence="1">Leaves</tissue>
    </source>
</reference>
<gene>
    <name evidence="1" type="ORF">PIB30_065028</name>
</gene>
<name>A0ABU6ZKN9_9FABA</name>
<dbReference type="EMBL" id="JASCZI010272503">
    <property type="protein sequence ID" value="MED6222498.1"/>
    <property type="molecule type" value="Genomic_DNA"/>
</dbReference>
<sequence>MEKAFFYMEGAESIEETIHVTFCDTNVVPSVVLEDDTDSAAEVEPSVSHNQGNLESQQAVLEFAPLNISTGDNSVLSPAIAVNPRADSSLNQRKVEIEAAPSNPS</sequence>
<organism evidence="1 2">
    <name type="scientific">Stylosanthes scabra</name>
    <dbReference type="NCBI Taxonomy" id="79078"/>
    <lineage>
        <taxon>Eukaryota</taxon>
        <taxon>Viridiplantae</taxon>
        <taxon>Streptophyta</taxon>
        <taxon>Embryophyta</taxon>
        <taxon>Tracheophyta</taxon>
        <taxon>Spermatophyta</taxon>
        <taxon>Magnoliopsida</taxon>
        <taxon>eudicotyledons</taxon>
        <taxon>Gunneridae</taxon>
        <taxon>Pentapetalae</taxon>
        <taxon>rosids</taxon>
        <taxon>fabids</taxon>
        <taxon>Fabales</taxon>
        <taxon>Fabaceae</taxon>
        <taxon>Papilionoideae</taxon>
        <taxon>50 kb inversion clade</taxon>
        <taxon>dalbergioids sensu lato</taxon>
        <taxon>Dalbergieae</taxon>
        <taxon>Pterocarpus clade</taxon>
        <taxon>Stylosanthes</taxon>
    </lineage>
</organism>
<comment type="caution">
    <text evidence="1">The sequence shown here is derived from an EMBL/GenBank/DDBJ whole genome shotgun (WGS) entry which is preliminary data.</text>
</comment>